<proteinExistence type="predicted"/>
<protein>
    <submittedName>
        <fullName evidence="1">Uncharacterized protein</fullName>
    </submittedName>
</protein>
<dbReference type="RefSeq" id="WP_021206216.1">
    <property type="nucleotide sequence ID" value="NZ_JAMOIG010000002.1"/>
</dbReference>
<dbReference type="InterPro" id="IPR006311">
    <property type="entry name" value="TAT_signal"/>
</dbReference>
<accession>A0A2N8SSD3</accession>
<dbReference type="AlphaFoldDB" id="A0A2N8SSD3"/>
<organism evidence="1 2">
    <name type="scientific">Stutzerimonas stutzeri</name>
    <name type="common">Pseudomonas stutzeri</name>
    <dbReference type="NCBI Taxonomy" id="316"/>
    <lineage>
        <taxon>Bacteria</taxon>
        <taxon>Pseudomonadati</taxon>
        <taxon>Pseudomonadota</taxon>
        <taxon>Gammaproteobacteria</taxon>
        <taxon>Pseudomonadales</taxon>
        <taxon>Pseudomonadaceae</taxon>
        <taxon>Stutzerimonas</taxon>
    </lineage>
</organism>
<evidence type="ECO:0000313" key="2">
    <source>
        <dbReference type="Proteomes" id="UP000235897"/>
    </source>
</evidence>
<comment type="caution">
    <text evidence="1">The sequence shown here is derived from an EMBL/GenBank/DDBJ whole genome shotgun (WGS) entry which is preliminary data.</text>
</comment>
<name>A0A2N8SSD3_STUST</name>
<dbReference type="OrthoDB" id="8563187at2"/>
<dbReference type="Proteomes" id="UP000235897">
    <property type="component" value="Unassembled WGS sequence"/>
</dbReference>
<dbReference type="EMBL" id="POUW01000004">
    <property type="protein sequence ID" value="PNG05383.1"/>
    <property type="molecule type" value="Genomic_DNA"/>
</dbReference>
<gene>
    <name evidence="1" type="ORF">CXL00_11710</name>
</gene>
<sequence>MQTRRQLLHRSVLVATVAALSALWPSLTRADEPLRMREVLASGKLRPVIGLDTSRIHVRLENPERVALLESAA</sequence>
<evidence type="ECO:0000313" key="1">
    <source>
        <dbReference type="EMBL" id="PNG05383.1"/>
    </source>
</evidence>
<dbReference type="PROSITE" id="PS51318">
    <property type="entry name" value="TAT"/>
    <property type="match status" value="1"/>
</dbReference>
<reference evidence="1 2" key="1">
    <citation type="submission" date="2018-01" db="EMBL/GenBank/DDBJ databases">
        <title>Denitrification phenotypes of diverse strains of Pseudomonas stutzeri.</title>
        <authorList>
            <person name="Milligan D.A."/>
            <person name="Bergaust L."/>
            <person name="Bakken L.R."/>
            <person name="Frostegard A."/>
        </authorList>
    </citation>
    <scope>NUCLEOTIDE SEQUENCE [LARGE SCALE GENOMIC DNA]</scope>
    <source>
        <strain evidence="1 2">28a3</strain>
    </source>
</reference>